<name>A0A172TYZ2_9BACT</name>
<reference evidence="3" key="1">
    <citation type="submission" date="2015-01" db="EMBL/GenBank/DDBJ databases">
        <title>Flavisolibacter sp./LCS9/ whole genome sequencing.</title>
        <authorList>
            <person name="Kim M.K."/>
            <person name="Srinivasan S."/>
            <person name="Lee J.-J."/>
        </authorList>
    </citation>
    <scope>NUCLEOTIDE SEQUENCE [LARGE SCALE GENOMIC DNA]</scope>
    <source>
        <strain evidence="3">LCS9</strain>
    </source>
</reference>
<protein>
    <submittedName>
        <fullName evidence="2">Uncharacterized protein</fullName>
    </submittedName>
</protein>
<organism evidence="2 3">
    <name type="scientific">Flavisolibacter tropicus</name>
    <dbReference type="NCBI Taxonomy" id="1492898"/>
    <lineage>
        <taxon>Bacteria</taxon>
        <taxon>Pseudomonadati</taxon>
        <taxon>Bacteroidota</taxon>
        <taxon>Chitinophagia</taxon>
        <taxon>Chitinophagales</taxon>
        <taxon>Chitinophagaceae</taxon>
        <taxon>Flavisolibacter</taxon>
    </lineage>
</organism>
<feature type="region of interest" description="Disordered" evidence="1">
    <location>
        <begin position="1"/>
        <end position="22"/>
    </location>
</feature>
<evidence type="ECO:0000313" key="3">
    <source>
        <dbReference type="Proteomes" id="UP000077177"/>
    </source>
</evidence>
<gene>
    <name evidence="2" type="ORF">SY85_18610</name>
</gene>
<dbReference type="STRING" id="1492898.SY85_18610"/>
<dbReference type="KEGG" id="fla:SY85_18610"/>
<dbReference type="EMBL" id="CP011390">
    <property type="protein sequence ID" value="ANE52202.1"/>
    <property type="molecule type" value="Genomic_DNA"/>
</dbReference>
<evidence type="ECO:0000256" key="1">
    <source>
        <dbReference type="SAM" id="MobiDB-lite"/>
    </source>
</evidence>
<dbReference type="Proteomes" id="UP000077177">
    <property type="component" value="Chromosome"/>
</dbReference>
<sequence>MVSRRDTGSAERKGFAQRKGEKEKYVTETNMLLKGQELSNYATRLGCDLLRLQPVARSLFQLE</sequence>
<reference evidence="2 3" key="2">
    <citation type="journal article" date="2016" name="Int. J. Syst. Evol. Microbiol.">
        <title>Flavisolibacter tropicus sp. nov., isolated from tropical soil.</title>
        <authorList>
            <person name="Lee J.J."/>
            <person name="Kang M.S."/>
            <person name="Kim G.S."/>
            <person name="Lee C.S."/>
            <person name="Lim S."/>
            <person name="Lee J."/>
            <person name="Roh S.H."/>
            <person name="Kang H."/>
            <person name="Ha J.M."/>
            <person name="Bae S."/>
            <person name="Jung H.Y."/>
            <person name="Kim M.K."/>
        </authorList>
    </citation>
    <scope>NUCLEOTIDE SEQUENCE [LARGE SCALE GENOMIC DNA]</scope>
    <source>
        <strain evidence="2 3">LCS9</strain>
    </source>
</reference>
<keyword evidence="3" id="KW-1185">Reference proteome</keyword>
<evidence type="ECO:0000313" key="2">
    <source>
        <dbReference type="EMBL" id="ANE52202.1"/>
    </source>
</evidence>
<dbReference type="AlphaFoldDB" id="A0A172TYZ2"/>
<proteinExistence type="predicted"/>
<accession>A0A172TYZ2</accession>